<dbReference type="Proteomes" id="UP000019763">
    <property type="component" value="Unassembled WGS sequence"/>
</dbReference>
<dbReference type="EMBL" id="AFNH02000038">
    <property type="protein sequence ID" value="EZG88401.1"/>
    <property type="molecule type" value="Genomic_DNA"/>
</dbReference>
<evidence type="ECO:0000313" key="2">
    <source>
        <dbReference type="EMBL" id="EZG88401.1"/>
    </source>
</evidence>
<feature type="compositionally biased region" description="Low complexity" evidence="1">
    <location>
        <begin position="93"/>
        <end position="107"/>
    </location>
</feature>
<reference evidence="2" key="1">
    <citation type="submission" date="2013-12" db="EMBL/GenBank/DDBJ databases">
        <authorList>
            <person name="Omoto C.K."/>
            <person name="Sibley D."/>
            <person name="Venepally P."/>
            <person name="Hadjithomas M."/>
            <person name="Karamycheva S."/>
            <person name="Brunk B."/>
            <person name="Roos D."/>
            <person name="Caler E."/>
            <person name="Lorenzi H."/>
        </authorList>
    </citation>
    <scope>NUCLEOTIDE SEQUENCE</scope>
</reference>
<feature type="region of interest" description="Disordered" evidence="1">
    <location>
        <begin position="92"/>
        <end position="303"/>
    </location>
</feature>
<evidence type="ECO:0000256" key="1">
    <source>
        <dbReference type="SAM" id="MobiDB-lite"/>
    </source>
</evidence>
<accession>A0A023BDK5</accession>
<feature type="compositionally biased region" description="Basic and acidic residues" evidence="1">
    <location>
        <begin position="273"/>
        <end position="282"/>
    </location>
</feature>
<dbReference type="AlphaFoldDB" id="A0A023BDK5"/>
<feature type="compositionally biased region" description="Basic and acidic residues" evidence="1">
    <location>
        <begin position="229"/>
        <end position="238"/>
    </location>
</feature>
<feature type="compositionally biased region" description="Basic and acidic residues" evidence="1">
    <location>
        <begin position="159"/>
        <end position="170"/>
    </location>
</feature>
<keyword evidence="3" id="KW-1185">Reference proteome</keyword>
<proteinExistence type="predicted"/>
<comment type="caution">
    <text evidence="2">The sequence shown here is derived from an EMBL/GenBank/DDBJ whole genome shotgun (WGS) entry which is preliminary data.</text>
</comment>
<organism evidence="2 3">
    <name type="scientific">Gregarina niphandrodes</name>
    <name type="common">Septate eugregarine</name>
    <dbReference type="NCBI Taxonomy" id="110365"/>
    <lineage>
        <taxon>Eukaryota</taxon>
        <taxon>Sar</taxon>
        <taxon>Alveolata</taxon>
        <taxon>Apicomplexa</taxon>
        <taxon>Conoidasida</taxon>
        <taxon>Gregarinasina</taxon>
        <taxon>Eugregarinorida</taxon>
        <taxon>Gregarinidae</taxon>
        <taxon>Gregarina</taxon>
    </lineage>
</organism>
<sequence length="366" mass="39411">MAVAAGQTLKGGAEAAGHLVADGAQLGKNVAVGTKDVLASGAKATVQGVAGGAGYLAGETANIGSAFADGARATNAPRRVNVYRMHAPAGLTSRASGAKSASGVASARSRDAVDSAQPSTFRTRQVFDAGDFPSANEGGSKRQQVVQAKLPSWAGGGKRQTERQTDDRKAGVRSRFAFTKTQEPRQQRQNEDKPSGFSFFKKPAPAPKVKVEEKKQGFSFFKKPAPAAKADEDKKKEGFSFFKRAQPATQPRKEDKKQEGFSLFKRAQPEQPRQSDKQEKGRLTFWATPQKQPEPARQEPKSWYSLFPKSDKKEQTGAHAGARNAVAEVDQALADLKSERQVRANRRNAVAEVDQALADLKAQKKF</sequence>
<gene>
    <name evidence="2" type="ORF">GNI_004810</name>
</gene>
<feature type="compositionally biased region" description="Basic and acidic residues" evidence="1">
    <location>
        <begin position="182"/>
        <end position="194"/>
    </location>
</feature>
<protein>
    <submittedName>
        <fullName evidence="2">Uncharacterized protein</fullName>
    </submittedName>
</protein>
<name>A0A023BDK5_GRENI</name>
<dbReference type="GeneID" id="22910437"/>
<evidence type="ECO:0000313" key="3">
    <source>
        <dbReference type="Proteomes" id="UP000019763"/>
    </source>
</evidence>
<dbReference type="VEuPathDB" id="CryptoDB:GNI_004810"/>
<dbReference type="RefSeq" id="XP_011128575.1">
    <property type="nucleotide sequence ID" value="XM_011130273.1"/>
</dbReference>